<dbReference type="InterPro" id="IPR042097">
    <property type="entry name" value="Aminopeptidase_N-like_N_sf"/>
</dbReference>
<dbReference type="Pfam" id="PF01433">
    <property type="entry name" value="Peptidase_M1"/>
    <property type="match status" value="1"/>
</dbReference>
<evidence type="ECO:0000313" key="16">
    <source>
        <dbReference type="EMBL" id="AYF27692.1"/>
    </source>
</evidence>
<dbReference type="Gene3D" id="2.60.40.1730">
    <property type="entry name" value="tricorn interacting facor f3 domain"/>
    <property type="match status" value="1"/>
</dbReference>
<dbReference type="Proteomes" id="UP000267804">
    <property type="component" value="Chromosome"/>
</dbReference>
<dbReference type="GO" id="GO:0008237">
    <property type="term" value="F:metallopeptidase activity"/>
    <property type="evidence" value="ECO:0007669"/>
    <property type="project" value="UniProtKB-KW"/>
</dbReference>
<keyword evidence="10" id="KW-0482">Metalloprotease</keyword>
<evidence type="ECO:0000256" key="9">
    <source>
        <dbReference type="ARBA" id="ARBA00022833"/>
    </source>
</evidence>
<dbReference type="KEGG" id="mtua:CSH63_09640"/>
<dbReference type="SUPFAM" id="SSF55486">
    <property type="entry name" value="Metalloproteases ('zincins'), catalytic domain"/>
    <property type="match status" value="1"/>
</dbReference>
<dbReference type="AlphaFoldDB" id="A0A386WIU1"/>
<protein>
    <recommendedName>
        <fullName evidence="5">Aminopeptidase N</fullName>
        <ecNumber evidence="4">3.4.11.2</ecNumber>
    </recommendedName>
    <alternativeName>
        <fullName evidence="11">Alanine aminopeptidase</fullName>
    </alternativeName>
    <alternativeName>
        <fullName evidence="12">Lysyl aminopeptidase</fullName>
    </alternativeName>
</protein>
<keyword evidence="8" id="KW-0378">Hydrolase</keyword>
<dbReference type="PROSITE" id="PS51257">
    <property type="entry name" value="PROKAR_LIPOPROTEIN"/>
    <property type="match status" value="1"/>
</dbReference>
<dbReference type="SUPFAM" id="SSF63737">
    <property type="entry name" value="Leukotriene A4 hydrolase N-terminal domain"/>
    <property type="match status" value="1"/>
</dbReference>
<dbReference type="Gene3D" id="1.10.390.10">
    <property type="entry name" value="Neutral Protease Domain 2"/>
    <property type="match status" value="1"/>
</dbReference>
<dbReference type="EC" id="3.4.11.2" evidence="4"/>
<evidence type="ECO:0000313" key="17">
    <source>
        <dbReference type="Proteomes" id="UP000267804"/>
    </source>
</evidence>
<evidence type="ECO:0000259" key="14">
    <source>
        <dbReference type="Pfam" id="PF01433"/>
    </source>
</evidence>
<keyword evidence="9" id="KW-0862">Zinc</keyword>
<comment type="similarity">
    <text evidence="3">Belongs to the peptidase M1 family.</text>
</comment>
<evidence type="ECO:0000256" key="12">
    <source>
        <dbReference type="ARBA" id="ARBA00031533"/>
    </source>
</evidence>
<dbReference type="CDD" id="cd09603">
    <property type="entry name" value="M1_APN_like"/>
    <property type="match status" value="1"/>
</dbReference>
<proteinExistence type="inferred from homology"/>
<dbReference type="EMBL" id="CP024087">
    <property type="protein sequence ID" value="AYF27692.1"/>
    <property type="molecule type" value="Genomic_DNA"/>
</dbReference>
<dbReference type="PANTHER" id="PTHR11533">
    <property type="entry name" value="PROTEASE M1 ZINC METALLOPROTEASE"/>
    <property type="match status" value="1"/>
</dbReference>
<dbReference type="GO" id="GO:0008270">
    <property type="term" value="F:zinc ion binding"/>
    <property type="evidence" value="ECO:0007669"/>
    <property type="project" value="InterPro"/>
</dbReference>
<accession>A0A386WIU1</accession>
<evidence type="ECO:0000256" key="3">
    <source>
        <dbReference type="ARBA" id="ARBA00010136"/>
    </source>
</evidence>
<evidence type="ECO:0000256" key="10">
    <source>
        <dbReference type="ARBA" id="ARBA00023049"/>
    </source>
</evidence>
<comment type="catalytic activity">
    <reaction evidence="1">
        <text>Release of an N-terminal amino acid, Xaa-|-Yaa- from a peptide, amide or arylamide. Xaa is preferably Ala, but may be most amino acids including Pro (slow action). When a terminal hydrophobic residue is followed by a prolyl residue, the two may be released as an intact Xaa-Pro dipeptide.</text>
        <dbReference type="EC" id="3.4.11.2"/>
    </reaction>
</comment>
<feature type="domain" description="Aminopeptidase N-like N-terminal" evidence="15">
    <location>
        <begin position="72"/>
        <end position="242"/>
    </location>
</feature>
<dbReference type="InterPro" id="IPR001930">
    <property type="entry name" value="Peptidase_M1"/>
</dbReference>
<evidence type="ECO:0000256" key="1">
    <source>
        <dbReference type="ARBA" id="ARBA00000098"/>
    </source>
</evidence>
<keyword evidence="7" id="KW-0479">Metal-binding</keyword>
<dbReference type="InterPro" id="IPR050344">
    <property type="entry name" value="Peptidase_M1_aminopeptidases"/>
</dbReference>
<dbReference type="InterPro" id="IPR027268">
    <property type="entry name" value="Peptidase_M4/M1_CTD_sf"/>
</dbReference>
<dbReference type="InterPro" id="IPR045357">
    <property type="entry name" value="Aminopeptidase_N-like_N"/>
</dbReference>
<dbReference type="RefSeq" id="WP_120569965.1">
    <property type="nucleotide sequence ID" value="NZ_CP024087.1"/>
</dbReference>
<evidence type="ECO:0000256" key="4">
    <source>
        <dbReference type="ARBA" id="ARBA00012564"/>
    </source>
</evidence>
<keyword evidence="13" id="KW-0732">Signal</keyword>
<organism evidence="16 17">
    <name type="scientific">Micromonospora tulbaghiae</name>
    <dbReference type="NCBI Taxonomy" id="479978"/>
    <lineage>
        <taxon>Bacteria</taxon>
        <taxon>Bacillati</taxon>
        <taxon>Actinomycetota</taxon>
        <taxon>Actinomycetes</taxon>
        <taxon>Micromonosporales</taxon>
        <taxon>Micromonosporaceae</taxon>
        <taxon>Micromonospora</taxon>
    </lineage>
</organism>
<feature type="signal peptide" evidence="13">
    <location>
        <begin position="1"/>
        <end position="24"/>
    </location>
</feature>
<evidence type="ECO:0000256" key="11">
    <source>
        <dbReference type="ARBA" id="ARBA00029811"/>
    </source>
</evidence>
<comment type="cofactor">
    <cofactor evidence="2">
        <name>Zn(2+)</name>
        <dbReference type="ChEBI" id="CHEBI:29105"/>
    </cofactor>
</comment>
<name>A0A386WIU1_9ACTN</name>
<dbReference type="PRINTS" id="PR00756">
    <property type="entry name" value="ALADIPTASE"/>
</dbReference>
<evidence type="ECO:0000256" key="6">
    <source>
        <dbReference type="ARBA" id="ARBA00022670"/>
    </source>
</evidence>
<gene>
    <name evidence="16" type="ORF">CSH63_09640</name>
</gene>
<dbReference type="GO" id="GO:0006508">
    <property type="term" value="P:proteolysis"/>
    <property type="evidence" value="ECO:0007669"/>
    <property type="project" value="UniProtKB-KW"/>
</dbReference>
<feature type="domain" description="Peptidase M1 membrane alanine aminopeptidase" evidence="14">
    <location>
        <begin position="280"/>
        <end position="476"/>
    </location>
</feature>
<evidence type="ECO:0000259" key="15">
    <source>
        <dbReference type="Pfam" id="PF17900"/>
    </source>
</evidence>
<keyword evidence="6" id="KW-0645">Protease</keyword>
<evidence type="ECO:0000256" key="2">
    <source>
        <dbReference type="ARBA" id="ARBA00001947"/>
    </source>
</evidence>
<evidence type="ECO:0000256" key="5">
    <source>
        <dbReference type="ARBA" id="ARBA00015611"/>
    </source>
</evidence>
<feature type="chain" id="PRO_5017371846" description="Aminopeptidase N" evidence="13">
    <location>
        <begin position="25"/>
        <end position="492"/>
    </location>
</feature>
<sequence length="492" mass="53914">MRRPVTLIMLLGPLLVAGCTTTPAAPAATPSASTPPSPTAPAVDYSAWQAGRSTPVADPVYPARGTDALDVLHYDLALEWAPSTTTLTGTATLRIRPVKDAPNLVLDFMPYQVDSVTLDGATVPGAVAKEKLTVSAPVVADEPVTLVVTYHGRPKTTPMPSHRKDTEALGLTVTKEGGLWTMQEPFGAFTWYPANDQPSDEALYDIRVTVPAGWSAIAGGTPAGQSGTTFSYRSTDPVATYLTTLAVGKYQKLTAAGPRGVPLTYWYRKGTDDKLLPYLKKSPQYLTWLEKKFGPYPFPSGGVVVVDSASGMETQQMITMGRKIENTAARRDRWGSDLLHEYAHQWFGNSVTPTTWRDLWLNEGWATYIQDLYTKETQKLSEASLDRYLREGDAVLRKKLGPPGRPDPKRFAEGNVYLCPAAMLREIHRTVGDKALFALARAWVQEQRNTPQDRASFIAFVNKQTGRDFTALINAWLDSPTTPKKITPKKIA</sequence>
<evidence type="ECO:0000256" key="7">
    <source>
        <dbReference type="ARBA" id="ARBA00022723"/>
    </source>
</evidence>
<dbReference type="Pfam" id="PF17900">
    <property type="entry name" value="Peptidase_M1_N"/>
    <property type="match status" value="1"/>
</dbReference>
<evidence type="ECO:0000256" key="8">
    <source>
        <dbReference type="ARBA" id="ARBA00022801"/>
    </source>
</evidence>
<evidence type="ECO:0000256" key="13">
    <source>
        <dbReference type="SAM" id="SignalP"/>
    </source>
</evidence>
<dbReference type="InterPro" id="IPR014782">
    <property type="entry name" value="Peptidase_M1_dom"/>
</dbReference>
<dbReference type="GO" id="GO:0016285">
    <property type="term" value="F:alanyl aminopeptidase activity"/>
    <property type="evidence" value="ECO:0007669"/>
    <property type="project" value="UniProtKB-EC"/>
</dbReference>
<reference evidence="16 17" key="1">
    <citation type="submission" date="2017-10" db="EMBL/GenBank/DDBJ databases">
        <title>Integration of genomic and chemical information greatly accelerates assignment of the full stereostructure of myelolactone, a potent inhibitor of myeloma from a marine-derived Micromonospora.</title>
        <authorList>
            <person name="Kim M.C."/>
            <person name="Machado H."/>
            <person name="Jensen P.R."/>
            <person name="Fenical W."/>
        </authorList>
    </citation>
    <scope>NUCLEOTIDE SEQUENCE [LARGE SCALE GENOMIC DNA]</scope>
    <source>
        <strain evidence="16 17">CNY-010</strain>
    </source>
</reference>